<evidence type="ECO:0000256" key="2">
    <source>
        <dbReference type="ARBA" id="ARBA00004370"/>
    </source>
</evidence>
<dbReference type="GO" id="GO:0020037">
    <property type="term" value="F:heme binding"/>
    <property type="evidence" value="ECO:0007669"/>
    <property type="project" value="InterPro"/>
</dbReference>
<comment type="caution">
    <text evidence="12">The sequence shown here is derived from an EMBL/GenBank/DDBJ whole genome shotgun (WGS) entry which is preliminary data.</text>
</comment>
<evidence type="ECO:0000256" key="11">
    <source>
        <dbReference type="ARBA" id="ARBA00023136"/>
    </source>
</evidence>
<dbReference type="InterPro" id="IPR050665">
    <property type="entry name" value="Cytochrome_P450_Monooxygen"/>
</dbReference>
<evidence type="ECO:0000256" key="8">
    <source>
        <dbReference type="ARBA" id="ARBA00023002"/>
    </source>
</evidence>
<evidence type="ECO:0000256" key="7">
    <source>
        <dbReference type="ARBA" id="ARBA00022989"/>
    </source>
</evidence>
<dbReference type="PANTHER" id="PTHR24282">
    <property type="entry name" value="CYTOCHROME P450 FAMILY MEMBER"/>
    <property type="match status" value="1"/>
</dbReference>
<keyword evidence="13" id="KW-1185">Reference proteome</keyword>
<keyword evidence="7" id="KW-1133">Transmembrane helix</keyword>
<proteinExistence type="inferred from homology"/>
<dbReference type="OrthoDB" id="1470350at2759"/>
<dbReference type="GO" id="GO:0004497">
    <property type="term" value="F:monooxygenase activity"/>
    <property type="evidence" value="ECO:0007669"/>
    <property type="project" value="UniProtKB-KW"/>
</dbReference>
<evidence type="ECO:0000313" key="13">
    <source>
        <dbReference type="Proteomes" id="UP000554482"/>
    </source>
</evidence>
<gene>
    <name evidence="12" type="ORF">FRX31_021515</name>
</gene>
<dbReference type="EMBL" id="JABWDY010026204">
    <property type="protein sequence ID" value="KAF5188894.1"/>
    <property type="molecule type" value="Genomic_DNA"/>
</dbReference>
<name>A0A7J6VUW6_THATH</name>
<dbReference type="InterPro" id="IPR001128">
    <property type="entry name" value="Cyt_P450"/>
</dbReference>
<keyword evidence="5" id="KW-0812">Transmembrane</keyword>
<dbReference type="GO" id="GO:0016705">
    <property type="term" value="F:oxidoreductase activity, acting on paired donors, with incorporation or reduction of molecular oxygen"/>
    <property type="evidence" value="ECO:0007669"/>
    <property type="project" value="InterPro"/>
</dbReference>
<comment type="cofactor">
    <cofactor evidence="1">
        <name>heme</name>
        <dbReference type="ChEBI" id="CHEBI:30413"/>
    </cofactor>
</comment>
<evidence type="ECO:0000256" key="10">
    <source>
        <dbReference type="ARBA" id="ARBA00023033"/>
    </source>
</evidence>
<evidence type="ECO:0000256" key="3">
    <source>
        <dbReference type="ARBA" id="ARBA00010617"/>
    </source>
</evidence>
<evidence type="ECO:0000256" key="4">
    <source>
        <dbReference type="ARBA" id="ARBA00022617"/>
    </source>
</evidence>
<keyword evidence="10" id="KW-0503">Monooxygenase</keyword>
<accession>A0A7J6VUW6</accession>
<dbReference type="Proteomes" id="UP000554482">
    <property type="component" value="Unassembled WGS sequence"/>
</dbReference>
<dbReference type="Pfam" id="PF00067">
    <property type="entry name" value="p450"/>
    <property type="match status" value="1"/>
</dbReference>
<dbReference type="GO" id="GO:0044550">
    <property type="term" value="P:secondary metabolite biosynthetic process"/>
    <property type="evidence" value="ECO:0007669"/>
    <property type="project" value="UniProtKB-ARBA"/>
</dbReference>
<dbReference type="GO" id="GO:0005506">
    <property type="term" value="F:iron ion binding"/>
    <property type="evidence" value="ECO:0007669"/>
    <property type="project" value="InterPro"/>
</dbReference>
<evidence type="ECO:0000313" key="12">
    <source>
        <dbReference type="EMBL" id="KAF5188894.1"/>
    </source>
</evidence>
<keyword evidence="11" id="KW-0472">Membrane</keyword>
<evidence type="ECO:0000256" key="1">
    <source>
        <dbReference type="ARBA" id="ARBA00001971"/>
    </source>
</evidence>
<dbReference type="GO" id="GO:0016020">
    <property type="term" value="C:membrane"/>
    <property type="evidence" value="ECO:0007669"/>
    <property type="project" value="UniProtKB-SubCell"/>
</dbReference>
<dbReference type="InterPro" id="IPR036396">
    <property type="entry name" value="Cyt_P450_sf"/>
</dbReference>
<dbReference type="InterPro" id="IPR002402">
    <property type="entry name" value="Cyt_P450_E_grp-II"/>
</dbReference>
<evidence type="ECO:0000256" key="9">
    <source>
        <dbReference type="ARBA" id="ARBA00023004"/>
    </source>
</evidence>
<comment type="similarity">
    <text evidence="3">Belongs to the cytochrome P450 family.</text>
</comment>
<dbReference type="Gene3D" id="1.10.630.10">
    <property type="entry name" value="Cytochrome P450"/>
    <property type="match status" value="1"/>
</dbReference>
<dbReference type="SUPFAM" id="SSF48264">
    <property type="entry name" value="Cytochrome P450"/>
    <property type="match status" value="1"/>
</dbReference>
<dbReference type="PANTHER" id="PTHR24282:SF148">
    <property type="entry name" value="CYTOCHROME P450 72A15-LIKE"/>
    <property type="match status" value="1"/>
</dbReference>
<keyword evidence="9" id="KW-0408">Iron</keyword>
<keyword evidence="6" id="KW-0479">Metal-binding</keyword>
<comment type="subcellular location">
    <subcellularLocation>
        <location evidence="2">Membrane</location>
    </subcellularLocation>
</comment>
<organism evidence="12 13">
    <name type="scientific">Thalictrum thalictroides</name>
    <name type="common">Rue-anemone</name>
    <name type="synonym">Anemone thalictroides</name>
    <dbReference type="NCBI Taxonomy" id="46969"/>
    <lineage>
        <taxon>Eukaryota</taxon>
        <taxon>Viridiplantae</taxon>
        <taxon>Streptophyta</taxon>
        <taxon>Embryophyta</taxon>
        <taxon>Tracheophyta</taxon>
        <taxon>Spermatophyta</taxon>
        <taxon>Magnoliopsida</taxon>
        <taxon>Ranunculales</taxon>
        <taxon>Ranunculaceae</taxon>
        <taxon>Thalictroideae</taxon>
        <taxon>Thalictrum</taxon>
    </lineage>
</organism>
<protein>
    <submittedName>
        <fullName evidence="12">Cytochrome p450</fullName>
    </submittedName>
</protein>
<reference evidence="12 13" key="1">
    <citation type="submission" date="2020-06" db="EMBL/GenBank/DDBJ databases">
        <title>Transcriptomic and genomic resources for Thalictrum thalictroides and T. hernandezii: Facilitating candidate gene discovery in an emerging model plant lineage.</title>
        <authorList>
            <person name="Arias T."/>
            <person name="Riano-Pachon D.M."/>
            <person name="Di Stilio V.S."/>
        </authorList>
    </citation>
    <scope>NUCLEOTIDE SEQUENCE [LARGE SCALE GENOMIC DNA]</scope>
    <source>
        <strain evidence="13">cv. WT478/WT964</strain>
        <tissue evidence="12">Leaves</tissue>
    </source>
</reference>
<evidence type="ECO:0000256" key="6">
    <source>
        <dbReference type="ARBA" id="ARBA00022723"/>
    </source>
</evidence>
<keyword evidence="4" id="KW-0349">Heme</keyword>
<evidence type="ECO:0000256" key="5">
    <source>
        <dbReference type="ARBA" id="ARBA00022692"/>
    </source>
</evidence>
<keyword evidence="8" id="KW-0560">Oxidoreductase</keyword>
<dbReference type="PRINTS" id="PR00464">
    <property type="entry name" value="EP450II"/>
</dbReference>
<dbReference type="AlphaFoldDB" id="A0A7J6VUW6"/>
<sequence length="169" mass="19235">MPTLVILDPEMMKEVLSDKLGHIQKPPDNPHIKIINQGLSTMEGDKWTNQRKLITPALHLEKLKGMTPAFLTSCIDLIERWKKSVAPNGSCELDAWPDIQTFTGDVISRTAFGSSFEERKKIFKLQKEQTILVMVAVRSLYIPSRLRVHLILSSNLNFFSQLPSSEYIN</sequence>